<dbReference type="GO" id="GO:0048678">
    <property type="term" value="P:response to axon injury"/>
    <property type="evidence" value="ECO:0007669"/>
    <property type="project" value="TreeGrafter"/>
</dbReference>
<dbReference type="SUPFAM" id="SSF82185">
    <property type="entry name" value="Histone H3 K4-specific methyltransferase SET7/9 N-terminal domain"/>
    <property type="match status" value="1"/>
</dbReference>
<keyword evidence="5" id="KW-1185">Reference proteome</keyword>
<evidence type="ECO:0000256" key="3">
    <source>
        <dbReference type="ARBA" id="ARBA00023273"/>
    </source>
</evidence>
<evidence type="ECO:0000313" key="5">
    <source>
        <dbReference type="Proteomes" id="UP001162156"/>
    </source>
</evidence>
<evidence type="ECO:0000256" key="2">
    <source>
        <dbReference type="ARBA" id="ARBA00022737"/>
    </source>
</evidence>
<dbReference type="InterPro" id="IPR003409">
    <property type="entry name" value="MORN"/>
</dbReference>
<protein>
    <submittedName>
        <fullName evidence="4">Uncharacterized protein</fullName>
    </submittedName>
</protein>
<dbReference type="SMART" id="SM00698">
    <property type="entry name" value="MORN"/>
    <property type="match status" value="2"/>
</dbReference>
<dbReference type="PANTHER" id="PTHR46614:SF1">
    <property type="entry name" value="MORN REPEAT-CONTAINING PROTEIN 4"/>
    <property type="match status" value="1"/>
</dbReference>
<comment type="subcellular location">
    <subcellularLocation>
        <location evidence="1">Cell projection</location>
    </subcellularLocation>
</comment>
<dbReference type="AlphaFoldDB" id="A0AAV8YXW3"/>
<dbReference type="Proteomes" id="UP001162156">
    <property type="component" value="Unassembled WGS sequence"/>
</dbReference>
<keyword evidence="3" id="KW-0966">Cell projection</keyword>
<comment type="caution">
    <text evidence="4">The sequence shown here is derived from an EMBL/GenBank/DDBJ whole genome shotgun (WGS) entry which is preliminary data.</text>
</comment>
<dbReference type="Gene3D" id="2.20.110.10">
    <property type="entry name" value="Histone H3 K4-specific methyltransferase SET7/9 N-terminal domain"/>
    <property type="match status" value="1"/>
</dbReference>
<reference evidence="4" key="1">
    <citation type="journal article" date="2023" name="Insect Mol. Biol.">
        <title>Genome sequencing provides insights into the evolution of gene families encoding plant cell wall-degrading enzymes in longhorned beetles.</title>
        <authorList>
            <person name="Shin N.R."/>
            <person name="Okamura Y."/>
            <person name="Kirsch R."/>
            <person name="Pauchet Y."/>
        </authorList>
    </citation>
    <scope>NUCLEOTIDE SEQUENCE</scope>
    <source>
        <strain evidence="4">RBIC_L_NR</strain>
    </source>
</reference>
<organism evidence="4 5">
    <name type="scientific">Rhamnusium bicolor</name>
    <dbReference type="NCBI Taxonomy" id="1586634"/>
    <lineage>
        <taxon>Eukaryota</taxon>
        <taxon>Metazoa</taxon>
        <taxon>Ecdysozoa</taxon>
        <taxon>Arthropoda</taxon>
        <taxon>Hexapoda</taxon>
        <taxon>Insecta</taxon>
        <taxon>Pterygota</taxon>
        <taxon>Neoptera</taxon>
        <taxon>Endopterygota</taxon>
        <taxon>Coleoptera</taxon>
        <taxon>Polyphaga</taxon>
        <taxon>Cucujiformia</taxon>
        <taxon>Chrysomeloidea</taxon>
        <taxon>Cerambycidae</taxon>
        <taxon>Lepturinae</taxon>
        <taxon>Rhagiini</taxon>
        <taxon>Rhamnusium</taxon>
    </lineage>
</organism>
<dbReference type="PANTHER" id="PTHR46614">
    <property type="entry name" value="MORN REPEAT-CONTAINING PROTEIN 4"/>
    <property type="match status" value="1"/>
</dbReference>
<name>A0AAV8YXW3_9CUCU</name>
<dbReference type="Pfam" id="PF02493">
    <property type="entry name" value="MORN"/>
    <property type="match status" value="2"/>
</dbReference>
<dbReference type="GO" id="GO:0042995">
    <property type="term" value="C:cell projection"/>
    <property type="evidence" value="ECO:0007669"/>
    <property type="project" value="UniProtKB-SubCell"/>
</dbReference>
<dbReference type="InterPro" id="IPR052315">
    <property type="entry name" value="MORN4"/>
</dbReference>
<evidence type="ECO:0000256" key="1">
    <source>
        <dbReference type="ARBA" id="ARBA00004316"/>
    </source>
</evidence>
<gene>
    <name evidence="4" type="ORF">NQ314_006705</name>
</gene>
<evidence type="ECO:0000313" key="4">
    <source>
        <dbReference type="EMBL" id="KAJ8956578.1"/>
    </source>
</evidence>
<keyword evidence="2" id="KW-0677">Repeat</keyword>
<accession>A0AAV8YXW3</accession>
<sequence>MVPIVASGGYRYADGSVYVGTWNNEGKRQGEGHLLFPEGTRYDGMFENGLFHGFGVLTFADSAK</sequence>
<proteinExistence type="predicted"/>
<dbReference type="EMBL" id="JANEYF010001811">
    <property type="protein sequence ID" value="KAJ8956578.1"/>
    <property type="molecule type" value="Genomic_DNA"/>
</dbReference>